<dbReference type="AlphaFoldDB" id="A0A5D0D2B7"/>
<sequence length="108" mass="12669">MHGSCFIYDERLGIHVPSLDRPFEEYRPAERLAMIELWEDTRGRIPDKVKKLEREIERKLAQMNEESDFQASCRLNGEIAELASIINDLHIWYRTTQEEPAISGKSHL</sequence>
<organism evidence="1 2">
    <name type="scientific">Paenibacillus faecis</name>
    <dbReference type="NCBI Taxonomy" id="862114"/>
    <lineage>
        <taxon>Bacteria</taxon>
        <taxon>Bacillati</taxon>
        <taxon>Bacillota</taxon>
        <taxon>Bacilli</taxon>
        <taxon>Bacillales</taxon>
        <taxon>Paenibacillaceae</taxon>
        <taxon>Paenibacillus</taxon>
    </lineage>
</organism>
<name>A0A5D0D2B7_9BACL</name>
<protein>
    <submittedName>
        <fullName evidence="1">Uncharacterized protein</fullName>
    </submittedName>
</protein>
<reference evidence="1 2" key="1">
    <citation type="submission" date="2019-08" db="EMBL/GenBank/DDBJ databases">
        <title>Genome sequencing of Paenibacillus faecis DSM 23593(T).</title>
        <authorList>
            <person name="Kook J.-K."/>
            <person name="Park S.-N."/>
            <person name="Lim Y.K."/>
        </authorList>
    </citation>
    <scope>NUCLEOTIDE SEQUENCE [LARGE SCALE GENOMIC DNA]</scope>
    <source>
        <strain evidence="1 2">DSM 23593</strain>
    </source>
</reference>
<dbReference type="Proteomes" id="UP000325218">
    <property type="component" value="Unassembled WGS sequence"/>
</dbReference>
<evidence type="ECO:0000313" key="1">
    <source>
        <dbReference type="EMBL" id="TYA14845.1"/>
    </source>
</evidence>
<evidence type="ECO:0000313" key="2">
    <source>
        <dbReference type="Proteomes" id="UP000325218"/>
    </source>
</evidence>
<dbReference type="EMBL" id="VSDO01000001">
    <property type="protein sequence ID" value="TYA14845.1"/>
    <property type="molecule type" value="Genomic_DNA"/>
</dbReference>
<dbReference type="OrthoDB" id="2989999at2"/>
<proteinExistence type="predicted"/>
<gene>
    <name evidence="1" type="ORF">FRY98_04030</name>
</gene>
<keyword evidence="2" id="KW-1185">Reference proteome</keyword>
<dbReference type="RefSeq" id="WP_148450439.1">
    <property type="nucleotide sequence ID" value="NZ_VSDO01000001.1"/>
</dbReference>
<accession>A0A5D0D2B7</accession>
<comment type="caution">
    <text evidence="1">The sequence shown here is derived from an EMBL/GenBank/DDBJ whole genome shotgun (WGS) entry which is preliminary data.</text>
</comment>